<comment type="caution">
    <text evidence="1">The sequence shown here is derived from an EMBL/GenBank/DDBJ whole genome shotgun (WGS) entry which is preliminary data.</text>
</comment>
<evidence type="ECO:0000313" key="2">
    <source>
        <dbReference type="Proteomes" id="UP001595607"/>
    </source>
</evidence>
<protein>
    <submittedName>
        <fullName evidence="1">Uncharacterized protein</fullName>
    </submittedName>
</protein>
<dbReference type="RefSeq" id="WP_189575626.1">
    <property type="nucleotide sequence ID" value="NZ_BMXU01000002.1"/>
</dbReference>
<dbReference type="Proteomes" id="UP001595607">
    <property type="component" value="Unassembled WGS sequence"/>
</dbReference>
<organism evidence="1 2">
    <name type="scientific">Parvularcula lutaonensis</name>
    <dbReference type="NCBI Taxonomy" id="491923"/>
    <lineage>
        <taxon>Bacteria</taxon>
        <taxon>Pseudomonadati</taxon>
        <taxon>Pseudomonadota</taxon>
        <taxon>Alphaproteobacteria</taxon>
        <taxon>Parvularculales</taxon>
        <taxon>Parvularculaceae</taxon>
        <taxon>Parvularcula</taxon>
    </lineage>
</organism>
<reference evidence="2" key="1">
    <citation type="journal article" date="2019" name="Int. J. Syst. Evol. Microbiol.">
        <title>The Global Catalogue of Microorganisms (GCM) 10K type strain sequencing project: providing services to taxonomists for standard genome sequencing and annotation.</title>
        <authorList>
            <consortium name="The Broad Institute Genomics Platform"/>
            <consortium name="The Broad Institute Genome Sequencing Center for Infectious Disease"/>
            <person name="Wu L."/>
            <person name="Ma J."/>
        </authorList>
    </citation>
    <scope>NUCLEOTIDE SEQUENCE [LARGE SCALE GENOMIC DNA]</scope>
    <source>
        <strain evidence="2">KCTC 22245</strain>
    </source>
</reference>
<accession>A0ABV7MCQ3</accession>
<name>A0ABV7MCQ3_9PROT</name>
<sequence length="83" mass="9059">MVSAMVSLEFVKTGYVKAGCDSFKRLKRAMVMPDGALPPLPMARVAAIGSREWGDPGNCYPQGALVRRSVKCSRLLFLRQSAL</sequence>
<proteinExistence type="predicted"/>
<dbReference type="EMBL" id="JBHRVA010000003">
    <property type="protein sequence ID" value="MFC3303250.1"/>
    <property type="molecule type" value="Genomic_DNA"/>
</dbReference>
<gene>
    <name evidence="1" type="ORF">ACFONP_10955</name>
</gene>
<evidence type="ECO:0000313" key="1">
    <source>
        <dbReference type="EMBL" id="MFC3303250.1"/>
    </source>
</evidence>
<keyword evidence="2" id="KW-1185">Reference proteome</keyword>